<reference evidence="2 3" key="1">
    <citation type="submission" date="2024-09" db="EMBL/GenBank/DDBJ databases">
        <authorList>
            <person name="Sun Q."/>
            <person name="Mori K."/>
        </authorList>
    </citation>
    <scope>NUCLEOTIDE SEQUENCE [LARGE SCALE GENOMIC DNA]</scope>
    <source>
        <strain evidence="2 3">CCM 7609</strain>
    </source>
</reference>
<comment type="caution">
    <text evidence="2">The sequence shown here is derived from an EMBL/GenBank/DDBJ whole genome shotgun (WGS) entry which is preliminary data.</text>
</comment>
<feature type="compositionally biased region" description="Basic residues" evidence="1">
    <location>
        <begin position="37"/>
        <end position="46"/>
    </location>
</feature>
<evidence type="ECO:0000313" key="3">
    <source>
        <dbReference type="Proteomes" id="UP001589575"/>
    </source>
</evidence>
<dbReference type="Proteomes" id="UP001589575">
    <property type="component" value="Unassembled WGS sequence"/>
</dbReference>
<name>A0ABV5G3L0_9MICC</name>
<sequence>MLVSPFAWSFPLRRGKPHLAQGIDPPHRPTFSDRAHRSARRTRPRQRVGGASWSA</sequence>
<feature type="region of interest" description="Disordered" evidence="1">
    <location>
        <begin position="15"/>
        <end position="55"/>
    </location>
</feature>
<proteinExistence type="predicted"/>
<keyword evidence="3" id="KW-1185">Reference proteome</keyword>
<gene>
    <name evidence="2" type="ORF">ACFFX0_20975</name>
</gene>
<organism evidence="2 3">
    <name type="scientific">Citricoccus parietis</name>
    <dbReference type="NCBI Taxonomy" id="592307"/>
    <lineage>
        <taxon>Bacteria</taxon>
        <taxon>Bacillati</taxon>
        <taxon>Actinomycetota</taxon>
        <taxon>Actinomycetes</taxon>
        <taxon>Micrococcales</taxon>
        <taxon>Micrococcaceae</taxon>
        <taxon>Citricoccus</taxon>
    </lineage>
</organism>
<protein>
    <submittedName>
        <fullName evidence="2">Uncharacterized protein</fullName>
    </submittedName>
</protein>
<accession>A0ABV5G3L0</accession>
<evidence type="ECO:0000313" key="2">
    <source>
        <dbReference type="EMBL" id="MFB9073535.1"/>
    </source>
</evidence>
<evidence type="ECO:0000256" key="1">
    <source>
        <dbReference type="SAM" id="MobiDB-lite"/>
    </source>
</evidence>
<dbReference type="EMBL" id="JBHMFI010000001">
    <property type="protein sequence ID" value="MFB9073535.1"/>
    <property type="molecule type" value="Genomic_DNA"/>
</dbReference>
<feature type="compositionally biased region" description="Basic and acidic residues" evidence="1">
    <location>
        <begin position="25"/>
        <end position="36"/>
    </location>
</feature>